<accession>A0A811V4S9</accession>
<gene>
    <name evidence="1" type="ORF">CCAP1982_LOCUS12940</name>
</gene>
<reference evidence="1" key="1">
    <citation type="submission" date="2020-11" db="EMBL/GenBank/DDBJ databases">
        <authorList>
            <person name="Whitehead M."/>
        </authorList>
    </citation>
    <scope>NUCLEOTIDE SEQUENCE</scope>
    <source>
        <strain evidence="1">EGII</strain>
    </source>
</reference>
<comment type="caution">
    <text evidence="1">The sequence shown here is derived from an EMBL/GenBank/DDBJ whole genome shotgun (WGS) entry which is preliminary data.</text>
</comment>
<organism evidence="1 2">
    <name type="scientific">Ceratitis capitata</name>
    <name type="common">Mediterranean fruit fly</name>
    <name type="synonym">Tephritis capitata</name>
    <dbReference type="NCBI Taxonomy" id="7213"/>
    <lineage>
        <taxon>Eukaryota</taxon>
        <taxon>Metazoa</taxon>
        <taxon>Ecdysozoa</taxon>
        <taxon>Arthropoda</taxon>
        <taxon>Hexapoda</taxon>
        <taxon>Insecta</taxon>
        <taxon>Pterygota</taxon>
        <taxon>Neoptera</taxon>
        <taxon>Endopterygota</taxon>
        <taxon>Diptera</taxon>
        <taxon>Brachycera</taxon>
        <taxon>Muscomorpha</taxon>
        <taxon>Tephritoidea</taxon>
        <taxon>Tephritidae</taxon>
        <taxon>Ceratitis</taxon>
        <taxon>Ceratitis</taxon>
    </lineage>
</organism>
<evidence type="ECO:0000313" key="2">
    <source>
        <dbReference type="Proteomes" id="UP000606786"/>
    </source>
</evidence>
<sequence>MKKLYECKIFQEVFISVAILQIIITEISITKAPNSQSKIALKILLDKTSSAATENAVSGPAIATANVAAVPTKSHKTTFCNCNNKVREIIEIKVKTKSVKYIVLD</sequence>
<evidence type="ECO:0000313" key="1">
    <source>
        <dbReference type="EMBL" id="CAD7004543.1"/>
    </source>
</evidence>
<keyword evidence="2" id="KW-1185">Reference proteome</keyword>
<dbReference type="EMBL" id="CAJHJT010000034">
    <property type="protein sequence ID" value="CAD7004543.1"/>
    <property type="molecule type" value="Genomic_DNA"/>
</dbReference>
<protein>
    <submittedName>
        <fullName evidence="1">(Mediterranean fruit fly) hypothetical protein</fullName>
    </submittedName>
</protein>
<name>A0A811V4S9_CERCA</name>
<proteinExistence type="predicted"/>
<dbReference type="Proteomes" id="UP000606786">
    <property type="component" value="Unassembled WGS sequence"/>
</dbReference>
<dbReference type="AlphaFoldDB" id="A0A811V4S9"/>